<organism evidence="2">
    <name type="scientific">marine sediment metagenome</name>
    <dbReference type="NCBI Taxonomy" id="412755"/>
    <lineage>
        <taxon>unclassified sequences</taxon>
        <taxon>metagenomes</taxon>
        <taxon>ecological metagenomes</taxon>
    </lineage>
</organism>
<dbReference type="AlphaFoldDB" id="A0A0F9ADY8"/>
<comment type="caution">
    <text evidence="2">The sequence shown here is derived from an EMBL/GenBank/DDBJ whole genome shotgun (WGS) entry which is preliminary data.</text>
</comment>
<accession>A0A0F9ADY8</accession>
<gene>
    <name evidence="2" type="ORF">LCGC14_2860940</name>
</gene>
<evidence type="ECO:0000256" key="1">
    <source>
        <dbReference type="SAM" id="MobiDB-lite"/>
    </source>
</evidence>
<dbReference type="EMBL" id="LAZR01055290">
    <property type="protein sequence ID" value="KKK76704.1"/>
    <property type="molecule type" value="Genomic_DNA"/>
</dbReference>
<feature type="region of interest" description="Disordered" evidence="1">
    <location>
        <begin position="65"/>
        <end position="95"/>
    </location>
</feature>
<proteinExistence type="predicted"/>
<evidence type="ECO:0000313" key="2">
    <source>
        <dbReference type="EMBL" id="KKK76704.1"/>
    </source>
</evidence>
<feature type="compositionally biased region" description="Polar residues" evidence="1">
    <location>
        <begin position="68"/>
        <end position="80"/>
    </location>
</feature>
<protein>
    <submittedName>
        <fullName evidence="2">Uncharacterized protein</fullName>
    </submittedName>
</protein>
<sequence length="95" mass="11152">MAGLSYRAILRAEMPEDSDFLCGGWMWDPVMRELRYHERTRKGWEDKPEQVERLPAVRSVTWHRWSQPPVQTATGQTMPSSPRRLRQPAQSLSGW</sequence>
<reference evidence="2" key="1">
    <citation type="journal article" date="2015" name="Nature">
        <title>Complex archaea that bridge the gap between prokaryotes and eukaryotes.</title>
        <authorList>
            <person name="Spang A."/>
            <person name="Saw J.H."/>
            <person name="Jorgensen S.L."/>
            <person name="Zaremba-Niedzwiedzka K."/>
            <person name="Martijn J."/>
            <person name="Lind A.E."/>
            <person name="van Eijk R."/>
            <person name="Schleper C."/>
            <person name="Guy L."/>
            <person name="Ettema T.J."/>
        </authorList>
    </citation>
    <scope>NUCLEOTIDE SEQUENCE</scope>
</reference>
<name>A0A0F9ADY8_9ZZZZ</name>